<gene>
    <name evidence="1" type="ORF">F0U47_00695</name>
</gene>
<reference evidence="1 2" key="2">
    <citation type="submission" date="2019-09" db="EMBL/GenBank/DDBJ databases">
        <authorList>
            <person name="Jin C."/>
        </authorList>
    </citation>
    <scope>NUCLEOTIDE SEQUENCE [LARGE SCALE GENOMIC DNA]</scope>
    <source>
        <strain evidence="1 2">BN140041</strain>
    </source>
</reference>
<reference evidence="1 2" key="1">
    <citation type="submission" date="2019-09" db="EMBL/GenBank/DDBJ databases">
        <title>Nocardioides panacisoli sp. nov., isolated from the soil of a ginseng field.</title>
        <authorList>
            <person name="Cho C."/>
        </authorList>
    </citation>
    <scope>NUCLEOTIDE SEQUENCE [LARGE SCALE GENOMIC DNA]</scope>
    <source>
        <strain evidence="1 2">BN140041</strain>
    </source>
</reference>
<accession>A0A5B1M7K5</accession>
<dbReference type="AlphaFoldDB" id="A0A5B1M7K5"/>
<comment type="caution">
    <text evidence="1">The sequence shown here is derived from an EMBL/GenBank/DDBJ whole genome shotgun (WGS) entry which is preliminary data.</text>
</comment>
<protein>
    <submittedName>
        <fullName evidence="1">Uncharacterized protein</fullName>
    </submittedName>
</protein>
<evidence type="ECO:0000313" key="1">
    <source>
        <dbReference type="EMBL" id="KAA1428773.1"/>
    </source>
</evidence>
<proteinExistence type="predicted"/>
<dbReference type="EMBL" id="VUJW01000001">
    <property type="protein sequence ID" value="KAA1428773.1"/>
    <property type="molecule type" value="Genomic_DNA"/>
</dbReference>
<dbReference type="RefSeq" id="WP_149748396.1">
    <property type="nucleotide sequence ID" value="NZ_VUJW01000001.1"/>
</dbReference>
<dbReference type="Proteomes" id="UP000324351">
    <property type="component" value="Unassembled WGS sequence"/>
</dbReference>
<name>A0A5B1M7K5_9ACTN</name>
<keyword evidence="2" id="KW-1185">Reference proteome</keyword>
<organism evidence="1 2">
    <name type="scientific">Nocardioides antri</name>
    <dbReference type="NCBI Taxonomy" id="2607659"/>
    <lineage>
        <taxon>Bacteria</taxon>
        <taxon>Bacillati</taxon>
        <taxon>Actinomycetota</taxon>
        <taxon>Actinomycetes</taxon>
        <taxon>Propionibacteriales</taxon>
        <taxon>Nocardioidaceae</taxon>
        <taxon>Nocardioides</taxon>
    </lineage>
</organism>
<sequence>MLQLRGTARRGGAVMTAAVMTFGLSSVGVAPATAAHGTVDRAASGVTANGLVTLEPTPECQETLTFGMCEREVAAVAVPGVVSTGVLKLRTEGTHQPLKADSTASVAEVVALPGAGADPAALTANLVTSSCTATEEGIVGDTVIADIDILGVEPTENELTDPDPNFVVVDNPLLFIILNEQVNAAGDPFAEGDDQIVVNAIRIVALPGTELEQEIIISQSQCSIHAADAPPPTGNGYLEICKKADNSAGRVTGKFRFRFAGRGVTVPVGQCSGPIRVPAGRLLVKEVRKDGVRMSGCATMPTPRLLRCTPAQREAVVRIVEGGVRKETVLTVTNRQVVLGDNTGAIKVCKVAGNGVQVGTRFRFSVGNKDRTVPAGPANQGGYCKIVRGFARGSTVKVTERARAGTHVSQLTVRPVDRKLSTNKAKRTATVRVGKGFTVVSFTNARN</sequence>
<evidence type="ECO:0000313" key="2">
    <source>
        <dbReference type="Proteomes" id="UP000324351"/>
    </source>
</evidence>